<dbReference type="EMBL" id="BAABCJ010000005">
    <property type="protein sequence ID" value="GAA3708422.1"/>
    <property type="molecule type" value="Genomic_DNA"/>
</dbReference>
<accession>A0ABP7DPK8</accession>
<evidence type="ECO:0000256" key="1">
    <source>
        <dbReference type="ARBA" id="ARBA00010211"/>
    </source>
</evidence>
<feature type="domain" description="Fumarylacetoacetase-like C-terminal" evidence="4">
    <location>
        <begin position="97"/>
        <end position="304"/>
    </location>
</feature>
<comment type="caution">
    <text evidence="5">The sequence shown here is derived from an EMBL/GenBank/DDBJ whole genome shotgun (WGS) entry which is preliminary data.</text>
</comment>
<dbReference type="InterPro" id="IPR051121">
    <property type="entry name" value="FAH"/>
</dbReference>
<dbReference type="InterPro" id="IPR036663">
    <property type="entry name" value="Fumarylacetoacetase_C_sf"/>
</dbReference>
<keyword evidence="6" id="KW-1185">Reference proteome</keyword>
<dbReference type="InterPro" id="IPR011234">
    <property type="entry name" value="Fumarylacetoacetase-like_C"/>
</dbReference>
<keyword evidence="5" id="KW-0378">Hydrolase</keyword>
<sequence>MGAMKLATLRRPGTPADTFAALVVDAEALELRSADGRAYADVGAFLAAPEAEREATLRTTADRGSDPEAHHGTCAGSGEAHPLAEADFAPLVTAPSKVFCVGLNYRNHAEETGIELPEHPTLFTKFADSLCGAEDDVEIPPEEHRIDWEGELAIIIGAGGRRIPESGAAAAIAGYAVANDVSMRGWQGRTSEWLQGKCWEASTPVGPFLVTADEFVRGARLTTRVNGETVQEDSTDDLIFSPEALVAYCSTLVTLRPGDLILTGTPAGVALGRKDPATGRRPWLRPGDVVETAIEGLGVQRTRFVSGEPRD</sequence>
<organism evidence="5 6">
    <name type="scientific">Zhihengliuella alba</name>
    <dbReference type="NCBI Taxonomy" id="547018"/>
    <lineage>
        <taxon>Bacteria</taxon>
        <taxon>Bacillati</taxon>
        <taxon>Actinomycetota</taxon>
        <taxon>Actinomycetes</taxon>
        <taxon>Micrococcales</taxon>
        <taxon>Micrococcaceae</taxon>
        <taxon>Zhihengliuella</taxon>
    </lineage>
</organism>
<dbReference type="PANTHER" id="PTHR42796:SF4">
    <property type="entry name" value="FUMARYLACETOACETATE HYDROLASE DOMAIN-CONTAINING PROTEIN 2A"/>
    <property type="match status" value="1"/>
</dbReference>
<reference evidence="6" key="1">
    <citation type="journal article" date="2019" name="Int. J. Syst. Evol. Microbiol.">
        <title>The Global Catalogue of Microorganisms (GCM) 10K type strain sequencing project: providing services to taxonomists for standard genome sequencing and annotation.</title>
        <authorList>
            <consortium name="The Broad Institute Genomics Platform"/>
            <consortium name="The Broad Institute Genome Sequencing Center for Infectious Disease"/>
            <person name="Wu L."/>
            <person name="Ma J."/>
        </authorList>
    </citation>
    <scope>NUCLEOTIDE SEQUENCE [LARGE SCALE GENOMIC DNA]</scope>
    <source>
        <strain evidence="6">JCM 16961</strain>
    </source>
</reference>
<name>A0ABP7DPK8_9MICC</name>
<evidence type="ECO:0000259" key="4">
    <source>
        <dbReference type="Pfam" id="PF01557"/>
    </source>
</evidence>
<comment type="similarity">
    <text evidence="1">Belongs to the FAH family.</text>
</comment>
<evidence type="ECO:0000256" key="2">
    <source>
        <dbReference type="ARBA" id="ARBA00022723"/>
    </source>
</evidence>
<evidence type="ECO:0000313" key="6">
    <source>
        <dbReference type="Proteomes" id="UP001501536"/>
    </source>
</evidence>
<gene>
    <name evidence="5" type="ORF">GCM10022377_22800</name>
</gene>
<keyword evidence="2" id="KW-0479">Metal-binding</keyword>
<feature type="region of interest" description="Disordered" evidence="3">
    <location>
        <begin position="53"/>
        <end position="78"/>
    </location>
</feature>
<evidence type="ECO:0000313" key="5">
    <source>
        <dbReference type="EMBL" id="GAA3708422.1"/>
    </source>
</evidence>
<dbReference type="Gene3D" id="3.90.850.10">
    <property type="entry name" value="Fumarylacetoacetase-like, C-terminal domain"/>
    <property type="match status" value="1"/>
</dbReference>
<evidence type="ECO:0000256" key="3">
    <source>
        <dbReference type="SAM" id="MobiDB-lite"/>
    </source>
</evidence>
<dbReference type="Proteomes" id="UP001501536">
    <property type="component" value="Unassembled WGS sequence"/>
</dbReference>
<feature type="compositionally biased region" description="Basic and acidic residues" evidence="3">
    <location>
        <begin position="53"/>
        <end position="71"/>
    </location>
</feature>
<proteinExistence type="inferred from homology"/>
<dbReference type="PANTHER" id="PTHR42796">
    <property type="entry name" value="FUMARYLACETOACETATE HYDROLASE DOMAIN-CONTAINING PROTEIN 2A-RELATED"/>
    <property type="match status" value="1"/>
</dbReference>
<dbReference type="SUPFAM" id="SSF56529">
    <property type="entry name" value="FAH"/>
    <property type="match status" value="1"/>
</dbReference>
<protein>
    <submittedName>
        <fullName evidence="5">Fumarylacetoacetate hydrolase family protein</fullName>
    </submittedName>
</protein>
<dbReference type="GO" id="GO:0016787">
    <property type="term" value="F:hydrolase activity"/>
    <property type="evidence" value="ECO:0007669"/>
    <property type="project" value="UniProtKB-KW"/>
</dbReference>
<dbReference type="Pfam" id="PF01557">
    <property type="entry name" value="FAA_hydrolase"/>
    <property type="match status" value="1"/>
</dbReference>